<dbReference type="OrthoDB" id="2402916at2759"/>
<organism evidence="4 5">
    <name type="scientific">Wickerhamomyces anomalus (strain ATCC 58044 / CBS 1984 / NCYC 433 / NRRL Y-366-8)</name>
    <name type="common">Yeast</name>
    <name type="synonym">Hansenula anomala</name>
    <dbReference type="NCBI Taxonomy" id="683960"/>
    <lineage>
        <taxon>Eukaryota</taxon>
        <taxon>Fungi</taxon>
        <taxon>Dikarya</taxon>
        <taxon>Ascomycota</taxon>
        <taxon>Saccharomycotina</taxon>
        <taxon>Saccharomycetes</taxon>
        <taxon>Phaffomycetales</taxon>
        <taxon>Wickerhamomycetaceae</taxon>
        <taxon>Wickerhamomyces</taxon>
    </lineage>
</organism>
<dbReference type="Pfam" id="PF09463">
    <property type="entry name" value="Opy2"/>
    <property type="match status" value="1"/>
</dbReference>
<feature type="domain" description="Membrane anchor Opy2 N-terminal" evidence="3">
    <location>
        <begin position="32"/>
        <end position="65"/>
    </location>
</feature>
<dbReference type="STRING" id="683960.A0A1E3NVH3"/>
<feature type="region of interest" description="Disordered" evidence="1">
    <location>
        <begin position="134"/>
        <end position="153"/>
    </location>
</feature>
<evidence type="ECO:0000259" key="3">
    <source>
        <dbReference type="Pfam" id="PF09463"/>
    </source>
</evidence>
<dbReference type="GeneID" id="30202460"/>
<feature type="compositionally biased region" description="Basic and acidic residues" evidence="1">
    <location>
        <begin position="354"/>
        <end position="364"/>
    </location>
</feature>
<name>A0A1E3NVH3_WICAA</name>
<dbReference type="AlphaFoldDB" id="A0A1E3NVH3"/>
<keyword evidence="2" id="KW-0812">Transmembrane</keyword>
<dbReference type="InterPro" id="IPR018571">
    <property type="entry name" value="Membrane_anchor_Opy2_N"/>
</dbReference>
<keyword evidence="2" id="KW-1133">Transmembrane helix</keyword>
<evidence type="ECO:0000256" key="1">
    <source>
        <dbReference type="SAM" id="MobiDB-lite"/>
    </source>
</evidence>
<reference evidence="4 5" key="1">
    <citation type="journal article" date="2016" name="Proc. Natl. Acad. Sci. U.S.A.">
        <title>Comparative genomics of biotechnologically important yeasts.</title>
        <authorList>
            <person name="Riley R."/>
            <person name="Haridas S."/>
            <person name="Wolfe K.H."/>
            <person name="Lopes M.R."/>
            <person name="Hittinger C.T."/>
            <person name="Goeker M."/>
            <person name="Salamov A.A."/>
            <person name="Wisecaver J.H."/>
            <person name="Long T.M."/>
            <person name="Calvey C.H."/>
            <person name="Aerts A.L."/>
            <person name="Barry K.W."/>
            <person name="Choi C."/>
            <person name="Clum A."/>
            <person name="Coughlan A.Y."/>
            <person name="Deshpande S."/>
            <person name="Douglass A.P."/>
            <person name="Hanson S.J."/>
            <person name="Klenk H.-P."/>
            <person name="LaButti K.M."/>
            <person name="Lapidus A."/>
            <person name="Lindquist E.A."/>
            <person name="Lipzen A.M."/>
            <person name="Meier-Kolthoff J.P."/>
            <person name="Ohm R.A."/>
            <person name="Otillar R.P."/>
            <person name="Pangilinan J.L."/>
            <person name="Peng Y."/>
            <person name="Rokas A."/>
            <person name="Rosa C.A."/>
            <person name="Scheuner C."/>
            <person name="Sibirny A.A."/>
            <person name="Slot J.C."/>
            <person name="Stielow J.B."/>
            <person name="Sun H."/>
            <person name="Kurtzman C.P."/>
            <person name="Blackwell M."/>
            <person name="Grigoriev I.V."/>
            <person name="Jeffries T.W."/>
        </authorList>
    </citation>
    <scope>NUCLEOTIDE SEQUENCE [LARGE SCALE GENOMIC DNA]</scope>
    <source>
        <strain evidence="5">ATCC 58044 / CBS 1984 / NCYC 433 / NRRL Y-366-8</strain>
    </source>
</reference>
<evidence type="ECO:0000313" key="4">
    <source>
        <dbReference type="EMBL" id="ODQ57094.1"/>
    </source>
</evidence>
<protein>
    <recommendedName>
        <fullName evidence="3">Membrane anchor Opy2 N-terminal domain-containing protein</fullName>
    </recommendedName>
</protein>
<evidence type="ECO:0000256" key="2">
    <source>
        <dbReference type="SAM" id="Phobius"/>
    </source>
</evidence>
<dbReference type="RefSeq" id="XP_019036301.1">
    <property type="nucleotide sequence ID" value="XM_019185214.1"/>
</dbReference>
<dbReference type="EMBL" id="KV454214">
    <property type="protein sequence ID" value="ODQ57094.1"/>
    <property type="molecule type" value="Genomic_DNA"/>
</dbReference>
<gene>
    <name evidence="4" type="ORF">WICANDRAFT_81318</name>
</gene>
<feature type="transmembrane region" description="Helical" evidence="2">
    <location>
        <begin position="82"/>
        <end position="105"/>
    </location>
</feature>
<proteinExistence type="predicted"/>
<feature type="compositionally biased region" description="Polar residues" evidence="1">
    <location>
        <begin position="141"/>
        <end position="153"/>
    </location>
</feature>
<dbReference type="Proteomes" id="UP000094112">
    <property type="component" value="Unassembled WGS sequence"/>
</dbReference>
<feature type="compositionally biased region" description="Acidic residues" evidence="1">
    <location>
        <begin position="305"/>
        <end position="318"/>
    </location>
</feature>
<evidence type="ECO:0000313" key="5">
    <source>
        <dbReference type="Proteomes" id="UP000094112"/>
    </source>
</evidence>
<feature type="region of interest" description="Disordered" evidence="1">
    <location>
        <begin position="304"/>
        <end position="364"/>
    </location>
</feature>
<keyword evidence="5" id="KW-1185">Reference proteome</keyword>
<keyword evidence="2" id="KW-0472">Membrane</keyword>
<feature type="compositionally biased region" description="Basic and acidic residues" evidence="1">
    <location>
        <begin position="323"/>
        <end position="334"/>
    </location>
</feature>
<sequence length="364" mass="39369">MGLTRSLNIPTEIIKRNEASSASPTATDANGCVVCSSDPVCPKCEDGEDCLLTIQTCQQCPKTYCKAVGGRSHSSGPSAQTVGGLAGGITGGLLLLIGIGSYIFYKYYVKKKLVFNRVNHKEFYFDDDVEVNFRHNHPGNDGQQPPNQGSSRNSLATTMFTRASNIIPIAYIPGVTIGPNTDSGNSRASQYSETNTIDSELIGDRFSKASIIGNPSLTTTAIRAKPKLVNIHDANHGNKNLPDANRDAVPSTAVSASQLGGVKSIKVSDKKKYNPGLQTEILEEESDNESVMPVDSKNVDYEPFIIEEEEEGEDEDTSAENMTTERKSTRRDSNDSAGSVILEVEVDRNPMSPFDDKFTLDDGK</sequence>
<accession>A0A1E3NVH3</accession>